<name>A0A285CWP7_9RHOB</name>
<proteinExistence type="predicted"/>
<feature type="compositionally biased region" description="Low complexity" evidence="1">
    <location>
        <begin position="253"/>
        <end position="267"/>
    </location>
</feature>
<evidence type="ECO:0000313" key="3">
    <source>
        <dbReference type="Proteomes" id="UP000219467"/>
    </source>
</evidence>
<dbReference type="OrthoDB" id="1122317at2"/>
<evidence type="ECO:0000256" key="1">
    <source>
        <dbReference type="SAM" id="MobiDB-lite"/>
    </source>
</evidence>
<accession>A0A285CWP7</accession>
<dbReference type="Proteomes" id="UP000219467">
    <property type="component" value="Unassembled WGS sequence"/>
</dbReference>
<keyword evidence="2" id="KW-0503">Monooxygenase</keyword>
<gene>
    <name evidence="2" type="ORF">SAMN05878503_11158</name>
</gene>
<dbReference type="RefSeq" id="WP_097030939.1">
    <property type="nucleotide sequence ID" value="NZ_OAOQ01000011.1"/>
</dbReference>
<keyword evidence="3" id="KW-1185">Reference proteome</keyword>
<dbReference type="CDD" id="cd21650">
    <property type="entry name" value="CrtA-like"/>
    <property type="match status" value="1"/>
</dbReference>
<dbReference type="InterPro" id="IPR049574">
    <property type="entry name" value="CrtA-like"/>
</dbReference>
<dbReference type="GO" id="GO:0004497">
    <property type="term" value="F:monooxygenase activity"/>
    <property type="evidence" value="ECO:0007669"/>
    <property type="project" value="UniProtKB-KW"/>
</dbReference>
<reference evidence="3" key="1">
    <citation type="submission" date="2017-08" db="EMBL/GenBank/DDBJ databases">
        <authorList>
            <person name="Varghese N."/>
            <person name="Submissions S."/>
        </authorList>
    </citation>
    <scope>NUCLEOTIDE SEQUENCE [LARGE SCALE GENOMIC DNA]</scope>
    <source>
        <strain evidence="3">JA234</strain>
    </source>
</reference>
<feature type="region of interest" description="Disordered" evidence="1">
    <location>
        <begin position="246"/>
        <end position="313"/>
    </location>
</feature>
<dbReference type="NCBIfam" id="NF045923">
    <property type="entry name" value="SpheroidMoxCrtARhod"/>
    <property type="match status" value="1"/>
</dbReference>
<sequence length="313" mass="34233">MQTVTLSFFRFTTPEKRLWALAQMTANKLGMQYMPKAKFWKMLGSGTGEGFTPKPNWDVWGLLAVWPDEATARQEVAESAIYKKWAGIADEGYTVLLNPINGRGKWDNSMPFDVTKPGEPGEIDPDNVRPIAALTRATLNFWKIERFWSYEPPVSHMIGKDADVVFKIGMGEIPFSQQMTFSVWPDSESMVKFAYGSGAHAEAIKKGYEEGWFKEALFARFRIAGTIGKWEGKDPVGDALKQFKPAEAPKPAPAAAAPKPAPAVEAPKPAPAFESAKVEAPKPAPAPAAAKPAPQPSFTHKGKPGKGGRKENA</sequence>
<protein>
    <submittedName>
        <fullName evidence="2">Spheroidene monooxygenase</fullName>
    </submittedName>
</protein>
<dbReference type="EMBL" id="OAOQ01000011">
    <property type="protein sequence ID" value="SNX71970.1"/>
    <property type="molecule type" value="Genomic_DNA"/>
</dbReference>
<organism evidence="2 3">
    <name type="scientific">Cereibacter ovatus</name>
    <dbReference type="NCBI Taxonomy" id="439529"/>
    <lineage>
        <taxon>Bacteria</taxon>
        <taxon>Pseudomonadati</taxon>
        <taxon>Pseudomonadota</taxon>
        <taxon>Alphaproteobacteria</taxon>
        <taxon>Rhodobacterales</taxon>
        <taxon>Paracoccaceae</taxon>
        <taxon>Cereibacter</taxon>
    </lineage>
</organism>
<evidence type="ECO:0000313" key="2">
    <source>
        <dbReference type="EMBL" id="SNX71970.1"/>
    </source>
</evidence>
<dbReference type="AlphaFoldDB" id="A0A285CWP7"/>
<keyword evidence="2" id="KW-0560">Oxidoreductase</keyword>